<keyword evidence="3 6" id="KW-0479">Metal-binding</keyword>
<dbReference type="KEGG" id="mmai:sS8_0873"/>
<gene>
    <name evidence="8" type="ORF">sS8_0873</name>
</gene>
<dbReference type="CDD" id="cd00730">
    <property type="entry name" value="rubredoxin"/>
    <property type="match status" value="1"/>
</dbReference>
<evidence type="ECO:0000256" key="6">
    <source>
        <dbReference type="RuleBase" id="RU003820"/>
    </source>
</evidence>
<dbReference type="PRINTS" id="PR00163">
    <property type="entry name" value="RUBREDOXIN"/>
</dbReference>
<evidence type="ECO:0000256" key="5">
    <source>
        <dbReference type="ARBA" id="ARBA00023004"/>
    </source>
</evidence>
<dbReference type="GO" id="GO:0043448">
    <property type="term" value="P:alkane catabolic process"/>
    <property type="evidence" value="ECO:0007669"/>
    <property type="project" value="TreeGrafter"/>
</dbReference>
<keyword evidence="9" id="KW-1185">Reference proteome</keyword>
<evidence type="ECO:0000256" key="2">
    <source>
        <dbReference type="ARBA" id="ARBA00022448"/>
    </source>
</evidence>
<evidence type="ECO:0000313" key="8">
    <source>
        <dbReference type="EMBL" id="BBA32838.1"/>
    </source>
</evidence>
<dbReference type="GO" id="GO:0005506">
    <property type="term" value="F:iron ion binding"/>
    <property type="evidence" value="ECO:0007669"/>
    <property type="project" value="UniProtKB-UniRule"/>
</dbReference>
<dbReference type="RefSeq" id="WP_119628554.1">
    <property type="nucleotide sequence ID" value="NZ_AP017928.1"/>
</dbReference>
<protein>
    <recommendedName>
        <fullName evidence="6">Rubredoxin</fullName>
    </recommendedName>
</protein>
<dbReference type="SUPFAM" id="SSF57802">
    <property type="entry name" value="Rubredoxin-like"/>
    <property type="match status" value="1"/>
</dbReference>
<organism evidence="8 9">
    <name type="scientific">Methylocaldum marinum</name>
    <dbReference type="NCBI Taxonomy" id="1432792"/>
    <lineage>
        <taxon>Bacteria</taxon>
        <taxon>Pseudomonadati</taxon>
        <taxon>Pseudomonadota</taxon>
        <taxon>Gammaproteobacteria</taxon>
        <taxon>Methylococcales</taxon>
        <taxon>Methylococcaceae</taxon>
        <taxon>Methylocaldum</taxon>
    </lineage>
</organism>
<dbReference type="Proteomes" id="UP000266313">
    <property type="component" value="Chromosome"/>
</dbReference>
<reference evidence="8 9" key="1">
    <citation type="submission" date="2016-12" db="EMBL/GenBank/DDBJ databases">
        <title>Genome sequencing of Methylocaldum marinum.</title>
        <authorList>
            <person name="Takeuchi M."/>
            <person name="Kamagata Y."/>
            <person name="Hiraoka S."/>
            <person name="Oshima K."/>
            <person name="Hattori M."/>
            <person name="Iwasaki W."/>
        </authorList>
    </citation>
    <scope>NUCLEOTIDE SEQUENCE [LARGE SCALE GENOMIC DNA]</scope>
    <source>
        <strain evidence="8 9">S8</strain>
    </source>
</reference>
<evidence type="ECO:0000256" key="4">
    <source>
        <dbReference type="ARBA" id="ARBA00022982"/>
    </source>
</evidence>
<dbReference type="AlphaFoldDB" id="A0A250KMN2"/>
<dbReference type="Pfam" id="PF00301">
    <property type="entry name" value="Rubredoxin"/>
    <property type="match status" value="1"/>
</dbReference>
<dbReference type="GO" id="GO:0009055">
    <property type="term" value="F:electron transfer activity"/>
    <property type="evidence" value="ECO:0007669"/>
    <property type="project" value="TreeGrafter"/>
</dbReference>
<dbReference type="InterPro" id="IPR024934">
    <property type="entry name" value="Rubredoxin-like_dom"/>
</dbReference>
<evidence type="ECO:0000259" key="7">
    <source>
        <dbReference type="PROSITE" id="PS50903"/>
    </source>
</evidence>
<dbReference type="InterPro" id="IPR024935">
    <property type="entry name" value="Rubredoxin_dom"/>
</dbReference>
<keyword evidence="5 6" id="KW-0408">Iron</keyword>
<dbReference type="PROSITE" id="PS50903">
    <property type="entry name" value="RUBREDOXIN_LIKE"/>
    <property type="match status" value="1"/>
</dbReference>
<dbReference type="Gene3D" id="2.20.28.10">
    <property type="match status" value="1"/>
</dbReference>
<keyword evidence="4 6" id="KW-0249">Electron transport</keyword>
<evidence type="ECO:0000256" key="3">
    <source>
        <dbReference type="ARBA" id="ARBA00022723"/>
    </source>
</evidence>
<accession>A0A250KMN2</accession>
<dbReference type="PANTHER" id="PTHR47627">
    <property type="entry name" value="RUBREDOXIN"/>
    <property type="match status" value="1"/>
</dbReference>
<proteinExistence type="inferred from homology"/>
<dbReference type="PANTHER" id="PTHR47627:SF1">
    <property type="entry name" value="RUBREDOXIN-1-RELATED"/>
    <property type="match status" value="1"/>
</dbReference>
<dbReference type="OrthoDB" id="9800607at2"/>
<name>A0A250KMN2_9GAMM</name>
<sequence>MSDTARFECRVCWYVYDPEEGDEQAQIQPGTAFSELPENWCCPRCEGMKSGFLPCSEE</sequence>
<comment type="cofactor">
    <cofactor evidence="1 6">
        <name>Fe(3+)</name>
        <dbReference type="ChEBI" id="CHEBI:29034"/>
    </cofactor>
</comment>
<evidence type="ECO:0000256" key="1">
    <source>
        <dbReference type="ARBA" id="ARBA00001965"/>
    </source>
</evidence>
<evidence type="ECO:0000313" key="9">
    <source>
        <dbReference type="Proteomes" id="UP000266313"/>
    </source>
</evidence>
<keyword evidence="2" id="KW-0813">Transport</keyword>
<feature type="domain" description="Rubredoxin-like" evidence="7">
    <location>
        <begin position="4"/>
        <end position="55"/>
    </location>
</feature>
<comment type="similarity">
    <text evidence="6">Belongs to the rubredoxin family.</text>
</comment>
<dbReference type="EMBL" id="AP017928">
    <property type="protein sequence ID" value="BBA32838.1"/>
    <property type="molecule type" value="Genomic_DNA"/>
</dbReference>
<dbReference type="InterPro" id="IPR050526">
    <property type="entry name" value="Rubredoxin_ET"/>
</dbReference>